<accession>A0A5C6ATM8</accession>
<evidence type="ECO:0000256" key="1">
    <source>
        <dbReference type="SAM" id="MobiDB-lite"/>
    </source>
</evidence>
<organism evidence="2 3">
    <name type="scientific">Neorhodopirellula pilleata</name>
    <dbReference type="NCBI Taxonomy" id="2714738"/>
    <lineage>
        <taxon>Bacteria</taxon>
        <taxon>Pseudomonadati</taxon>
        <taxon>Planctomycetota</taxon>
        <taxon>Planctomycetia</taxon>
        <taxon>Pirellulales</taxon>
        <taxon>Pirellulaceae</taxon>
        <taxon>Neorhodopirellula</taxon>
    </lineage>
</organism>
<feature type="region of interest" description="Disordered" evidence="1">
    <location>
        <begin position="273"/>
        <end position="292"/>
    </location>
</feature>
<evidence type="ECO:0000313" key="3">
    <source>
        <dbReference type="Proteomes" id="UP000316213"/>
    </source>
</evidence>
<dbReference type="AlphaFoldDB" id="A0A5C6ATM8"/>
<sequence length="292" mass="30400">MPLTNCCMTESCFLRSGFVLRDVNFPMNKETLLQFFTLIAAFGVACDPLQAALVIDFNANNTSADVTVEDSQNYTIDNTSGNGPIGITYNETSTVHAGIRNFSGNGLRIRNTTDGGIGTALFGFDLGGSYVFTAGADDDIVINTGGNTLRIDDAGTGTRVALENAGAWYVSEEIHLTGTSNVNALELDWFQLGGNTIAGITNIAGGATSAASFTNITTAGVWIEMLGMNGGGSPNSNYGVQEFQFNATASAVPEPTSFAFISLAIAGGIIARRKRTSKSPSPSPSPGSATQS</sequence>
<comment type="caution">
    <text evidence="2">The sequence shown here is derived from an EMBL/GenBank/DDBJ whole genome shotgun (WGS) entry which is preliminary data.</text>
</comment>
<dbReference type="EMBL" id="SJPM01000001">
    <property type="protein sequence ID" value="TWU03345.1"/>
    <property type="molecule type" value="Genomic_DNA"/>
</dbReference>
<proteinExistence type="predicted"/>
<dbReference type="InterPro" id="IPR013424">
    <property type="entry name" value="Ice-binding_C"/>
</dbReference>
<evidence type="ECO:0008006" key="4">
    <source>
        <dbReference type="Google" id="ProtNLM"/>
    </source>
</evidence>
<dbReference type="NCBIfam" id="TIGR02595">
    <property type="entry name" value="PEP_CTERM"/>
    <property type="match status" value="1"/>
</dbReference>
<evidence type="ECO:0000313" key="2">
    <source>
        <dbReference type="EMBL" id="TWU03345.1"/>
    </source>
</evidence>
<gene>
    <name evidence="2" type="ORF">Pla100_02650</name>
</gene>
<keyword evidence="3" id="KW-1185">Reference proteome</keyword>
<reference evidence="2 3" key="1">
    <citation type="submission" date="2019-02" db="EMBL/GenBank/DDBJ databases">
        <title>Deep-cultivation of Planctomycetes and their phenomic and genomic characterization uncovers novel biology.</title>
        <authorList>
            <person name="Wiegand S."/>
            <person name="Jogler M."/>
            <person name="Boedeker C."/>
            <person name="Pinto D."/>
            <person name="Vollmers J."/>
            <person name="Rivas-Marin E."/>
            <person name="Kohn T."/>
            <person name="Peeters S.H."/>
            <person name="Heuer A."/>
            <person name="Rast P."/>
            <person name="Oberbeckmann S."/>
            <person name="Bunk B."/>
            <person name="Jeske O."/>
            <person name="Meyerdierks A."/>
            <person name="Storesund J.E."/>
            <person name="Kallscheuer N."/>
            <person name="Luecker S."/>
            <person name="Lage O.M."/>
            <person name="Pohl T."/>
            <person name="Merkel B.J."/>
            <person name="Hornburger P."/>
            <person name="Mueller R.-W."/>
            <person name="Bruemmer F."/>
            <person name="Labrenz M."/>
            <person name="Spormann A.M."/>
            <person name="Op Den Camp H."/>
            <person name="Overmann J."/>
            <person name="Amann R."/>
            <person name="Jetten M.S.M."/>
            <person name="Mascher T."/>
            <person name="Medema M.H."/>
            <person name="Devos D.P."/>
            <person name="Kaster A.-K."/>
            <person name="Ovreas L."/>
            <person name="Rohde M."/>
            <person name="Galperin M.Y."/>
            <person name="Jogler C."/>
        </authorList>
    </citation>
    <scope>NUCLEOTIDE SEQUENCE [LARGE SCALE GENOMIC DNA]</scope>
    <source>
        <strain evidence="2 3">Pla100</strain>
    </source>
</reference>
<protein>
    <recommendedName>
        <fullName evidence="4">PEP-CTERM protein-sorting domain-containing protein</fullName>
    </recommendedName>
</protein>
<name>A0A5C6ATM8_9BACT</name>
<dbReference type="Proteomes" id="UP000316213">
    <property type="component" value="Unassembled WGS sequence"/>
</dbReference>